<proteinExistence type="predicted"/>
<dbReference type="Proteomes" id="UP001303046">
    <property type="component" value="Unassembled WGS sequence"/>
</dbReference>
<dbReference type="EMBL" id="JAVFWL010000002">
    <property type="protein sequence ID" value="KAK6732943.1"/>
    <property type="molecule type" value="Genomic_DNA"/>
</dbReference>
<comment type="caution">
    <text evidence="2">The sequence shown here is derived from an EMBL/GenBank/DDBJ whole genome shotgun (WGS) entry which is preliminary data.</text>
</comment>
<protein>
    <submittedName>
        <fullName evidence="2">Uncharacterized protein</fullName>
    </submittedName>
</protein>
<accession>A0ABR1C336</accession>
<sequence>MALIFPHSDEGDGAERDKLAALNRAEVSKIPAAPLRPNHTSGSFESNEHLPTRHKVTVDSDQAKTINRTRMISVTSKTVDGVSPGNRKR</sequence>
<feature type="compositionally biased region" description="Polar residues" evidence="1">
    <location>
        <begin position="63"/>
        <end position="78"/>
    </location>
</feature>
<evidence type="ECO:0000256" key="1">
    <source>
        <dbReference type="SAM" id="MobiDB-lite"/>
    </source>
</evidence>
<reference evidence="2 3" key="1">
    <citation type="submission" date="2023-08" db="EMBL/GenBank/DDBJ databases">
        <title>A Necator americanus chromosomal reference genome.</title>
        <authorList>
            <person name="Ilik V."/>
            <person name="Petrzelkova K.J."/>
            <person name="Pardy F."/>
            <person name="Fuh T."/>
            <person name="Niatou-Singa F.S."/>
            <person name="Gouil Q."/>
            <person name="Baker L."/>
            <person name="Ritchie M.E."/>
            <person name="Jex A.R."/>
            <person name="Gazzola D."/>
            <person name="Li H."/>
            <person name="Toshio Fujiwara R."/>
            <person name="Zhan B."/>
            <person name="Aroian R.V."/>
            <person name="Pafco B."/>
            <person name="Schwarz E.M."/>
        </authorList>
    </citation>
    <scope>NUCLEOTIDE SEQUENCE [LARGE SCALE GENOMIC DNA]</scope>
    <source>
        <strain evidence="2 3">Aroian</strain>
        <tissue evidence="2">Whole animal</tissue>
    </source>
</reference>
<name>A0ABR1C336_NECAM</name>
<feature type="compositionally biased region" description="Basic and acidic residues" evidence="1">
    <location>
        <begin position="46"/>
        <end position="62"/>
    </location>
</feature>
<evidence type="ECO:0000313" key="2">
    <source>
        <dbReference type="EMBL" id="KAK6732943.1"/>
    </source>
</evidence>
<gene>
    <name evidence="2" type="primary">Necator_chrII.g4780</name>
    <name evidence="2" type="ORF">RB195_016988</name>
</gene>
<evidence type="ECO:0000313" key="3">
    <source>
        <dbReference type="Proteomes" id="UP001303046"/>
    </source>
</evidence>
<keyword evidence="3" id="KW-1185">Reference proteome</keyword>
<feature type="region of interest" description="Disordered" evidence="1">
    <location>
        <begin position="30"/>
        <end position="89"/>
    </location>
</feature>
<organism evidence="2 3">
    <name type="scientific">Necator americanus</name>
    <name type="common">Human hookworm</name>
    <dbReference type="NCBI Taxonomy" id="51031"/>
    <lineage>
        <taxon>Eukaryota</taxon>
        <taxon>Metazoa</taxon>
        <taxon>Ecdysozoa</taxon>
        <taxon>Nematoda</taxon>
        <taxon>Chromadorea</taxon>
        <taxon>Rhabditida</taxon>
        <taxon>Rhabditina</taxon>
        <taxon>Rhabditomorpha</taxon>
        <taxon>Strongyloidea</taxon>
        <taxon>Ancylostomatidae</taxon>
        <taxon>Bunostominae</taxon>
        <taxon>Necator</taxon>
    </lineage>
</organism>